<evidence type="ECO:0000259" key="1">
    <source>
        <dbReference type="Pfam" id="PF06032"/>
    </source>
</evidence>
<dbReference type="InterPro" id="IPR024071">
    <property type="entry name" value="S-Me-THD_C_sf"/>
</dbReference>
<dbReference type="AlphaFoldDB" id="A0AB39HSZ4"/>
<dbReference type="InterPro" id="IPR010318">
    <property type="entry name" value="S-Me-THD_N"/>
</dbReference>
<dbReference type="SUPFAM" id="SSF160991">
    <property type="entry name" value="CV3147-like"/>
    <property type="match status" value="1"/>
</dbReference>
<dbReference type="RefSeq" id="WP_368654008.1">
    <property type="nucleotide sequence ID" value="NZ_CP162599.1"/>
</dbReference>
<organism evidence="3">
    <name type="scientific">Ornithinibacillus sp. 4-3</name>
    <dbReference type="NCBI Taxonomy" id="3231488"/>
    <lineage>
        <taxon>Bacteria</taxon>
        <taxon>Bacillati</taxon>
        <taxon>Bacillota</taxon>
        <taxon>Bacilli</taxon>
        <taxon>Bacillales</taxon>
        <taxon>Bacillaceae</taxon>
        <taxon>Ornithinibacillus</taxon>
    </lineage>
</organism>
<dbReference type="Pfam" id="PF20906">
    <property type="entry name" value="S-Me-THD_C"/>
    <property type="match status" value="1"/>
</dbReference>
<dbReference type="Pfam" id="PF06032">
    <property type="entry name" value="S-Me-THD_N"/>
    <property type="match status" value="1"/>
</dbReference>
<proteinExistence type="predicted"/>
<dbReference type="InterPro" id="IPR027479">
    <property type="entry name" value="S-Me-THD_N_sf"/>
</dbReference>
<evidence type="ECO:0000313" key="3">
    <source>
        <dbReference type="EMBL" id="XDK33326.1"/>
    </source>
</evidence>
<evidence type="ECO:0000259" key="2">
    <source>
        <dbReference type="Pfam" id="PF20906"/>
    </source>
</evidence>
<sequence length="350" mass="37546">MSRKKLVAEIAKKAVYGGCILGGGGGGWIQRGLERSKLAFDLGQVELVTIDELADDDYVVCVSSVGAPSAEESYVDSEQLVRTIRRMQQEFDKPIKAIMTNENGANGTVNGWIQSAATGLPLLDAPCNGRAHPTGTMGSLNLSEIEGYTSIQTFAGGKGEREVEGTIKATLNSASSITRQMSVQAGGTVGVCRNPVQVKYIKEHAALGGITQAIGLGEAFFAAEPGIERIRASAQFLNGEVLRSGKITSYELSKSGGFDVGVLYIDDLELTIWNEYMTAEIAGERVGSFPDLIMTFDTKTGNPLVSAEIKEGMDVTVINVLKENLKLSSTMFNEKLLRVIEPIINKKIID</sequence>
<accession>A0AB39HSZ4</accession>
<gene>
    <name evidence="3" type="ORF">AB4Y30_02860</name>
</gene>
<dbReference type="InterPro" id="IPR048350">
    <property type="entry name" value="S-Me-THD-like_C"/>
</dbReference>
<name>A0AB39HSZ4_9BACI</name>
<feature type="domain" description="S-Me-THD N-terminal" evidence="1">
    <location>
        <begin position="15"/>
        <end position="147"/>
    </location>
</feature>
<protein>
    <submittedName>
        <fullName evidence="3">DUF917 domain-containing protein</fullName>
    </submittedName>
</protein>
<reference evidence="3" key="1">
    <citation type="submission" date="2024-07" db="EMBL/GenBank/DDBJ databases">
        <title>Halotolerant mesophilic bacterium Ornithinibacillus sp. 4-3, sp. nov., isolated from soil.</title>
        <authorList>
            <person name="Sidarenka A.V."/>
            <person name="Guliayeva D.E."/>
            <person name="Leanovich S.I."/>
            <person name="Hileuskaya K.S."/>
            <person name="Akhremchuk A.E."/>
            <person name="Sikolenko M.A."/>
            <person name="Valentovich L.N."/>
        </authorList>
    </citation>
    <scope>NUCLEOTIDE SEQUENCE</scope>
    <source>
        <strain evidence="3">4-3</strain>
    </source>
</reference>
<dbReference type="Gene3D" id="3.40.1610.10">
    <property type="entry name" value="CV3147-like domain"/>
    <property type="match status" value="1"/>
</dbReference>
<dbReference type="EMBL" id="CP162599">
    <property type="protein sequence ID" value="XDK33326.1"/>
    <property type="molecule type" value="Genomic_DNA"/>
</dbReference>
<dbReference type="Gene3D" id="2.40.390.10">
    <property type="entry name" value="CV3147-like"/>
    <property type="match status" value="1"/>
</dbReference>
<feature type="domain" description="S-Me-THD-like C-terminal" evidence="2">
    <location>
        <begin position="174"/>
        <end position="320"/>
    </location>
</feature>